<organism evidence="1 2">
    <name type="scientific">Allokutzneria oryzae</name>
    <dbReference type="NCBI Taxonomy" id="1378989"/>
    <lineage>
        <taxon>Bacteria</taxon>
        <taxon>Bacillati</taxon>
        <taxon>Actinomycetota</taxon>
        <taxon>Actinomycetes</taxon>
        <taxon>Pseudonocardiales</taxon>
        <taxon>Pseudonocardiaceae</taxon>
        <taxon>Allokutzneria</taxon>
    </lineage>
</organism>
<evidence type="ECO:0000313" key="2">
    <source>
        <dbReference type="Proteomes" id="UP001589693"/>
    </source>
</evidence>
<reference evidence="1 2" key="1">
    <citation type="submission" date="2024-09" db="EMBL/GenBank/DDBJ databases">
        <authorList>
            <person name="Sun Q."/>
            <person name="Mori K."/>
        </authorList>
    </citation>
    <scope>NUCLEOTIDE SEQUENCE [LARGE SCALE GENOMIC DNA]</scope>
    <source>
        <strain evidence="1 2">TBRC 7907</strain>
    </source>
</reference>
<gene>
    <name evidence="1" type="ORF">ACFFQA_21205</name>
</gene>
<accession>A0ABV5ZZY3</accession>
<proteinExistence type="predicted"/>
<dbReference type="RefSeq" id="WP_377854812.1">
    <property type="nucleotide sequence ID" value="NZ_JBHLZU010000018.1"/>
</dbReference>
<comment type="caution">
    <text evidence="1">The sequence shown here is derived from an EMBL/GenBank/DDBJ whole genome shotgun (WGS) entry which is preliminary data.</text>
</comment>
<keyword evidence="2" id="KW-1185">Reference proteome</keyword>
<dbReference type="Proteomes" id="UP001589693">
    <property type="component" value="Unassembled WGS sequence"/>
</dbReference>
<evidence type="ECO:0000313" key="1">
    <source>
        <dbReference type="EMBL" id="MFB9906459.1"/>
    </source>
</evidence>
<protein>
    <submittedName>
        <fullName evidence="1">Uncharacterized protein</fullName>
    </submittedName>
</protein>
<name>A0ABV5ZZY3_9PSEU</name>
<sequence>MNNTDDFSSLGNTLTRCPTDFEGNEDAHLARSEHFQACTEARQVNVRVEAR</sequence>
<dbReference type="EMBL" id="JBHLZU010000018">
    <property type="protein sequence ID" value="MFB9906459.1"/>
    <property type="molecule type" value="Genomic_DNA"/>
</dbReference>